<comment type="catalytic activity">
    <reaction evidence="1 8">
        <text>Hydrolytically removes 5'-nucleotides successively from the 3'-hydroxy termini of 3'-hydroxy-terminated oligonucleotides.</text>
        <dbReference type="EC" id="3.1.4.1"/>
    </reaction>
</comment>
<dbReference type="PANTHER" id="PTHR15749">
    <property type="entry name" value="FANCONI-ASSOCIATED NUCLEASE 1"/>
    <property type="match status" value="1"/>
</dbReference>
<dbReference type="InterPro" id="IPR014883">
    <property type="entry name" value="VRR_NUC"/>
</dbReference>
<gene>
    <name evidence="11" type="primary">LOC113206173</name>
</gene>
<accession>A0A9C6XVV6</accession>
<reference evidence="11" key="1">
    <citation type="submission" date="2025-08" db="UniProtKB">
        <authorList>
            <consortium name="RefSeq"/>
        </authorList>
    </citation>
    <scope>IDENTIFICATION</scope>
    <source>
        <tissue evidence="11">Whole organism</tissue>
    </source>
</reference>
<dbReference type="RefSeq" id="XP_052132792.1">
    <property type="nucleotide sequence ID" value="XM_052276832.1"/>
</dbReference>
<keyword evidence="7 8" id="KW-0464">Manganese</keyword>
<proteinExistence type="inferred from homology"/>
<keyword evidence="8" id="KW-0227">DNA damage</keyword>
<dbReference type="OrthoDB" id="76364at2759"/>
<dbReference type="Gene3D" id="3.40.1350.10">
    <property type="match status" value="1"/>
</dbReference>
<protein>
    <recommendedName>
        <fullName evidence="8">Fanconi-associated nuclease</fullName>
        <ecNumber evidence="8">3.1.4.1</ecNumber>
    </recommendedName>
</protein>
<dbReference type="GeneID" id="113206173"/>
<keyword evidence="4 8" id="KW-0479">Metal-binding</keyword>
<sequence>MCPAPTAIDDGELRDVLALLLVDELEQITVSLGVKTGRRTRLALVRALLRLRVSGPQQGCLLQERVRGVLGGCVRVLAGPRELVVRALLSVAAWLPVPRDGNRLRAVRTILLQDCPRLLVPEGLPGGHGPTQSMFHTRQQLLDWQAVVNERVALGKAIAGGKTTEVLTISAEVLVQLRAHLESNNTTTPQSRAIGGAMVELLDAASEALAREADVDAAAVTVLRVLLGQHELVQERRAAWAVRLAALLQTRMLDYQGAAELLVRELEDGGHRGSHRCRLEERARTVLRGSKCAVGKGVRGALEDTCARLQALLPDKDRPEFPTVTIRSSACARSAPGMKRVYVSKPRGQAVEYLSVEERAMVHYADEYPRGADDEGETLLSLAVLALWKEVYDAEVSGAWGTPVQDRPLDWGTDSFWVARHLTMEQRLQSMLRRAQDAGEEAGSRALAADLSKAREARHGTPSLVRWDLLQGLDIEELLKCLTVPLFVAICRRFFLDFCSYRQGFPDLLLWNPENGKSLFVEVKGPEDTLGPHQVKWLEFLRSHEAQVEIAIVQVRTE</sequence>
<evidence type="ECO:0000256" key="1">
    <source>
        <dbReference type="ARBA" id="ARBA00000983"/>
    </source>
</evidence>
<organism evidence="10 11">
    <name type="scientific">Frankliniella occidentalis</name>
    <name type="common">Western flower thrips</name>
    <name type="synonym">Euthrips occidentalis</name>
    <dbReference type="NCBI Taxonomy" id="133901"/>
    <lineage>
        <taxon>Eukaryota</taxon>
        <taxon>Metazoa</taxon>
        <taxon>Ecdysozoa</taxon>
        <taxon>Arthropoda</taxon>
        <taxon>Hexapoda</taxon>
        <taxon>Insecta</taxon>
        <taxon>Pterygota</taxon>
        <taxon>Neoptera</taxon>
        <taxon>Paraneoptera</taxon>
        <taxon>Thysanoptera</taxon>
        <taxon>Terebrantia</taxon>
        <taxon>Thripoidea</taxon>
        <taxon>Thripidae</taxon>
        <taxon>Frankliniella</taxon>
    </lineage>
</organism>
<comment type="subcellular location">
    <subcellularLocation>
        <location evidence="8">Nucleus</location>
    </subcellularLocation>
</comment>
<dbReference type="GO" id="GO:0046872">
    <property type="term" value="F:metal ion binding"/>
    <property type="evidence" value="ECO:0007669"/>
    <property type="project" value="UniProtKB-KW"/>
</dbReference>
<dbReference type="KEGG" id="foc:113206173"/>
<dbReference type="PANTHER" id="PTHR15749:SF4">
    <property type="entry name" value="FANCONI-ASSOCIATED NUCLEASE 1"/>
    <property type="match status" value="1"/>
</dbReference>
<keyword evidence="3 8" id="KW-0540">Nuclease</keyword>
<dbReference type="InterPro" id="IPR033315">
    <property type="entry name" value="Fan1-like"/>
</dbReference>
<evidence type="ECO:0000313" key="11">
    <source>
        <dbReference type="RefSeq" id="XP_052132792.1"/>
    </source>
</evidence>
<dbReference type="GO" id="GO:0036297">
    <property type="term" value="P:interstrand cross-link repair"/>
    <property type="evidence" value="ECO:0007669"/>
    <property type="project" value="InterPro"/>
</dbReference>
<dbReference type="EC" id="3.1.4.1" evidence="8"/>
<keyword evidence="8" id="KW-0539">Nucleus</keyword>
<keyword evidence="5 8" id="KW-0378">Hydrolase</keyword>
<evidence type="ECO:0000256" key="7">
    <source>
        <dbReference type="ARBA" id="ARBA00023211"/>
    </source>
</evidence>
<dbReference type="Pfam" id="PF08774">
    <property type="entry name" value="VRR_NUC"/>
    <property type="match status" value="1"/>
</dbReference>
<comment type="function">
    <text evidence="8">Nuclease required for the repair of DNA interstrand cross-links (ICL). Acts as a 5'-3' exonuclease that anchors at a cut end of DNA and cleaves DNA successively at every third nucleotide, allowing to excise an ICL from one strand through flanking incisions.</text>
</comment>
<comment type="similarity">
    <text evidence="2 8">Belongs to the FAN1 family.</text>
</comment>
<keyword evidence="8" id="KW-0234">DNA repair</keyword>
<keyword evidence="10" id="KW-1185">Reference proteome</keyword>
<keyword evidence="6 8" id="KW-0460">Magnesium</keyword>
<evidence type="ECO:0000256" key="2">
    <source>
        <dbReference type="ARBA" id="ARBA00005533"/>
    </source>
</evidence>
<evidence type="ECO:0000256" key="4">
    <source>
        <dbReference type="ARBA" id="ARBA00022723"/>
    </source>
</evidence>
<evidence type="ECO:0000256" key="6">
    <source>
        <dbReference type="ARBA" id="ARBA00022842"/>
    </source>
</evidence>
<evidence type="ECO:0000256" key="8">
    <source>
        <dbReference type="RuleBase" id="RU365033"/>
    </source>
</evidence>
<dbReference type="GO" id="GO:0017108">
    <property type="term" value="F:5'-flap endonuclease activity"/>
    <property type="evidence" value="ECO:0007669"/>
    <property type="project" value="TreeGrafter"/>
</dbReference>
<dbReference type="GO" id="GO:0008409">
    <property type="term" value="F:5'-3' exonuclease activity"/>
    <property type="evidence" value="ECO:0007669"/>
    <property type="project" value="TreeGrafter"/>
</dbReference>
<name>A0A9C6XVV6_FRAOC</name>
<dbReference type="InterPro" id="IPR011856">
    <property type="entry name" value="tRNA_endonuc-like_dom_sf"/>
</dbReference>
<evidence type="ECO:0000256" key="3">
    <source>
        <dbReference type="ARBA" id="ARBA00022722"/>
    </source>
</evidence>
<dbReference type="GO" id="GO:0005634">
    <property type="term" value="C:nucleus"/>
    <property type="evidence" value="ECO:0007669"/>
    <property type="project" value="UniProtKB-SubCell"/>
</dbReference>
<evidence type="ECO:0000313" key="10">
    <source>
        <dbReference type="Proteomes" id="UP000504606"/>
    </source>
</evidence>
<evidence type="ECO:0000256" key="5">
    <source>
        <dbReference type="ARBA" id="ARBA00022801"/>
    </source>
</evidence>
<dbReference type="Proteomes" id="UP000504606">
    <property type="component" value="Unplaced"/>
</dbReference>
<dbReference type="GO" id="GO:0004528">
    <property type="term" value="F:phosphodiesterase I activity"/>
    <property type="evidence" value="ECO:0007669"/>
    <property type="project" value="UniProtKB-EC"/>
</dbReference>
<feature type="domain" description="VRR-NUC" evidence="9">
    <location>
        <begin position="423"/>
        <end position="555"/>
    </location>
</feature>
<comment type="cofactor">
    <cofactor evidence="8">
        <name>Mg(2+)</name>
        <dbReference type="ChEBI" id="CHEBI:18420"/>
    </cofactor>
    <cofactor evidence="8">
        <name>Mn(2+)</name>
        <dbReference type="ChEBI" id="CHEBI:29035"/>
    </cofactor>
</comment>
<evidence type="ECO:0000259" key="9">
    <source>
        <dbReference type="SMART" id="SM00990"/>
    </source>
</evidence>
<dbReference type="AlphaFoldDB" id="A0A9C6XVV6"/>
<dbReference type="GO" id="GO:0070336">
    <property type="term" value="F:flap-structured DNA binding"/>
    <property type="evidence" value="ECO:0007669"/>
    <property type="project" value="TreeGrafter"/>
</dbReference>
<dbReference type="SMART" id="SM00990">
    <property type="entry name" value="VRR_NUC"/>
    <property type="match status" value="1"/>
</dbReference>